<dbReference type="NCBIfam" id="TIGR01840">
    <property type="entry name" value="esterase_phb"/>
    <property type="match status" value="1"/>
</dbReference>
<dbReference type="RefSeq" id="WP_012960136.1">
    <property type="nucleotide sequence ID" value="NC_013791.2"/>
</dbReference>
<evidence type="ECO:0000259" key="4">
    <source>
        <dbReference type="Pfam" id="PF13290"/>
    </source>
</evidence>
<dbReference type="NCBIfam" id="NF033679">
    <property type="entry name" value="DNRLRE_dom"/>
    <property type="match status" value="1"/>
</dbReference>
<sequence length="597" mass="64844">MIQTKNMLKVIRSLIIIGIFHLLITSTVFGEGTFTSHSYGGKTYKLYVPSSYHTSEPVSLVVMLHGCTQDANQFAAGTEMNTIAERESFIVLYPEQTSSANSSRCWNWFETGHQARGSGEPAVIAGMVQQVKNNFAIDSDNVFVTGLSAGGAMSVIMGATYPDVFSAIGVAAGLEYKAATNSIQAFTAMSSGGPNPKTQGTLAYNAMGQYKQVMPTIVFHGTSDYTVQPINGDQVISQWAKTNDLAYGGVENTYINDTPNQTKQGQVSGGRSYTNYIYQDKYGITILEKYLVNGMGHAWSGGSTQGSYTDPNGPNASELMWQFFMQERGEQDPNEDDPGEGAPPMTTASPNGGTYTSPVSVTLQTNREAKTYYTVDGTTPDENSPVYSEPIFIENSSTLRFYSVDSNGLSEELRSEDYMITEAANEVILSSIAQEDGFVGRFSADGLSTSILKVGDKGMYNTDTYRTILSFDTSSLSSTHTLKGAKLRVYRKALQGNVQTMDVDMKVNAFGTSSSLESIDYSSAATYSNLLTAQVPSQDHQFVDFELPSHVLKEIASNNKLQFRIKSATTASFTSNVLEIHGGEHADYAPQLIVIKD</sequence>
<protein>
    <submittedName>
        <fullName evidence="5">Poly(3-hydroxybutyrate)depolymerase</fullName>
    </submittedName>
</protein>
<dbReference type="SUPFAM" id="SSF53474">
    <property type="entry name" value="alpha/beta-Hydrolases"/>
    <property type="match status" value="2"/>
</dbReference>
<evidence type="ECO:0000256" key="3">
    <source>
        <dbReference type="SAM" id="MobiDB-lite"/>
    </source>
</evidence>
<gene>
    <name evidence="5" type="primary">phaZ</name>
    <name evidence="5" type="ordered locus">BpOF4_03980</name>
</gene>
<dbReference type="Proteomes" id="UP000001544">
    <property type="component" value="Chromosome"/>
</dbReference>
<dbReference type="InterPro" id="IPR010126">
    <property type="entry name" value="Esterase_phb"/>
</dbReference>
<evidence type="ECO:0000313" key="5">
    <source>
        <dbReference type="EMBL" id="ADC48862.1"/>
    </source>
</evidence>
<dbReference type="EMBL" id="CP001878">
    <property type="protein sequence ID" value="ADC48862.1"/>
    <property type="molecule type" value="Genomic_DNA"/>
</dbReference>
<evidence type="ECO:0000313" key="6">
    <source>
        <dbReference type="Proteomes" id="UP000001544"/>
    </source>
</evidence>
<keyword evidence="1" id="KW-0732">Signal</keyword>
<evidence type="ECO:0000256" key="2">
    <source>
        <dbReference type="ARBA" id="ARBA00022801"/>
    </source>
</evidence>
<dbReference type="KEGG" id="bpf:BpOF4_03980"/>
<dbReference type="Pfam" id="PF13290">
    <property type="entry name" value="CHB_HEX_C_1"/>
    <property type="match status" value="1"/>
</dbReference>
<proteinExistence type="predicted"/>
<dbReference type="InterPro" id="IPR059177">
    <property type="entry name" value="GH29D-like_dom"/>
</dbReference>
<dbReference type="InterPro" id="IPR029058">
    <property type="entry name" value="AB_hydrolase_fold"/>
</dbReference>
<feature type="domain" description="GH29D-like beta-sandwich" evidence="4">
    <location>
        <begin position="350"/>
        <end position="412"/>
    </location>
</feature>
<name>D3FXM5_ALKPO</name>
<dbReference type="InterPro" id="IPR050955">
    <property type="entry name" value="Plant_Biomass_Hydrol_Est"/>
</dbReference>
<evidence type="ECO:0000256" key="1">
    <source>
        <dbReference type="ARBA" id="ARBA00022729"/>
    </source>
</evidence>
<feature type="region of interest" description="Disordered" evidence="3">
    <location>
        <begin position="329"/>
        <end position="359"/>
    </location>
</feature>
<keyword evidence="2" id="KW-0378">Hydrolase</keyword>
<keyword evidence="6" id="KW-1185">Reference proteome</keyword>
<dbReference type="eggNOG" id="COG5184">
    <property type="taxonomic scope" value="Bacteria"/>
</dbReference>
<dbReference type="eggNOG" id="COG3509">
    <property type="taxonomic scope" value="Bacteria"/>
</dbReference>
<reference evidence="5 6" key="1">
    <citation type="journal article" date="2011" name="Environ. Microbiol.">
        <title>Genome of alkaliphilic Bacillus pseudofirmus OF4 reveals adaptations that support the ability to grow in an external pH range from 7.5 to 11.4.</title>
        <authorList>
            <person name="Janto B."/>
            <person name="Ahmed A."/>
            <person name="Ito M."/>
            <person name="Liu J."/>
            <person name="Hicks D.B."/>
            <person name="Pagni S."/>
            <person name="Fackelmayer O.J."/>
            <person name="Smith T.A."/>
            <person name="Earl J."/>
            <person name="Elbourne L.D."/>
            <person name="Hassan K."/>
            <person name="Paulsen I.T."/>
            <person name="Kolsto A.B."/>
            <person name="Tourasse N.J."/>
            <person name="Ehrlich G.D."/>
            <person name="Boissy R."/>
            <person name="Ivey D.M."/>
            <person name="Li G."/>
            <person name="Xue Y."/>
            <person name="Ma Y."/>
            <person name="Hu F.Z."/>
            <person name="Krulwich T.A."/>
        </authorList>
    </citation>
    <scope>NUCLEOTIDE SEQUENCE [LARGE SCALE GENOMIC DNA]</scope>
    <source>
        <strain evidence="6">ATCC BAA-2126 / JCM 17055 / OF4</strain>
    </source>
</reference>
<dbReference type="HOGENOM" id="CLU_500360_0_0_9"/>
<accession>D3FXM5</accession>
<dbReference type="Gene3D" id="3.40.50.1820">
    <property type="entry name" value="alpha/beta hydrolase"/>
    <property type="match status" value="1"/>
</dbReference>
<feature type="compositionally biased region" description="Polar residues" evidence="3">
    <location>
        <begin position="346"/>
        <end position="359"/>
    </location>
</feature>
<dbReference type="Pfam" id="PF10503">
    <property type="entry name" value="Esterase_PHB"/>
    <property type="match status" value="1"/>
</dbReference>
<dbReference type="PANTHER" id="PTHR43037">
    <property type="entry name" value="UNNAMED PRODUCT-RELATED"/>
    <property type="match status" value="1"/>
</dbReference>
<dbReference type="GO" id="GO:0016787">
    <property type="term" value="F:hydrolase activity"/>
    <property type="evidence" value="ECO:0007669"/>
    <property type="project" value="UniProtKB-KW"/>
</dbReference>
<dbReference type="AlphaFoldDB" id="D3FXM5"/>
<dbReference type="GO" id="GO:0005576">
    <property type="term" value="C:extracellular region"/>
    <property type="evidence" value="ECO:0007669"/>
    <property type="project" value="InterPro"/>
</dbReference>
<dbReference type="PANTHER" id="PTHR43037:SF1">
    <property type="entry name" value="BLL1128 PROTEIN"/>
    <property type="match status" value="1"/>
</dbReference>
<organism evidence="5 6">
    <name type="scientific">Alkalihalophilus pseudofirmus (strain ATCC BAA-2126 / JCM 17055 / OF4)</name>
    <name type="common">Bacillus pseudofirmus</name>
    <dbReference type="NCBI Taxonomy" id="398511"/>
    <lineage>
        <taxon>Bacteria</taxon>
        <taxon>Bacillati</taxon>
        <taxon>Bacillota</taxon>
        <taxon>Bacilli</taxon>
        <taxon>Bacillales</taxon>
        <taxon>Bacillaceae</taxon>
        <taxon>Alkalihalophilus</taxon>
    </lineage>
</organism>